<dbReference type="RefSeq" id="WP_203570641.1">
    <property type="nucleotide sequence ID" value="NZ_WOFE01000002.1"/>
</dbReference>
<comment type="function">
    <text evidence="3">Protein-arginine rhamnosyltransferase that catalyzes the transfer of a single rhamnose to elongation factor P (EF-P) on 'Lys-32', a modification required for EF-P-dependent rescue of polyproline stalled ribosomes.</text>
</comment>
<protein>
    <recommendedName>
        <fullName evidence="5">Protein-arginine rhamnosyltransferase</fullName>
    </recommendedName>
    <alternativeName>
        <fullName evidence="6">EF-P arginine rhamnosyltransferase</fullName>
    </alternativeName>
</protein>
<evidence type="ECO:0000256" key="4">
    <source>
        <dbReference type="ARBA" id="ARBA00024346"/>
    </source>
</evidence>
<comment type="caution">
    <text evidence="8">The sequence shown here is derived from an EMBL/GenBank/DDBJ whole genome shotgun (WGS) entry which is preliminary data.</text>
</comment>
<evidence type="ECO:0000256" key="3">
    <source>
        <dbReference type="ARBA" id="ARBA00024303"/>
    </source>
</evidence>
<keyword evidence="9" id="KW-1185">Reference proteome</keyword>
<evidence type="ECO:0000256" key="5">
    <source>
        <dbReference type="ARBA" id="ARBA00024416"/>
    </source>
</evidence>
<comment type="catalytic activity">
    <reaction evidence="7">
        <text>dTDP-beta-L-rhamnose + L-arginyl-[protein] = N(omega)-(alpha-L-rhamnosyl)-L-arginyl-[protein] + dTDP + H(+)</text>
        <dbReference type="Rhea" id="RHEA:66692"/>
        <dbReference type="Rhea" id="RHEA-COMP:10532"/>
        <dbReference type="Rhea" id="RHEA-COMP:17096"/>
        <dbReference type="ChEBI" id="CHEBI:15378"/>
        <dbReference type="ChEBI" id="CHEBI:29965"/>
        <dbReference type="ChEBI" id="CHEBI:57510"/>
        <dbReference type="ChEBI" id="CHEBI:58369"/>
        <dbReference type="ChEBI" id="CHEBI:167445"/>
    </reaction>
    <physiologicalReaction direction="left-to-right" evidence="7">
        <dbReference type="Rhea" id="RHEA:66693"/>
    </physiologicalReaction>
</comment>
<sequence length="378" mass="42933">MQTWSIFCRVVDNFGDIGVCWRLARQLANEHAVAVTLWVDDLDSFAKIRAEIQPTLAEQTLESVTIRHWSAVWTAETPATDVVIETFACDLPPAYIEQMRARSTPPIWINLDYLSAEDWVSGCHGLPSPQSGLNKYFFFPGFNAKTGGLIGERSMRQQRAAWTEHDAAELRQQLAPRLPLLSAETQYYSLFAYENPALNAWLEQLKNHPKPVVLFVPEGRVLPQIQQLIKQGELHTGEVYQYGSVSIVILAMLSQDQYDQLLWSCDLNFVRGEDSFVRAQWAGLPMIWQIYPQADNAHLEKLAAFLQLYLADLPTTIAHALHDFYFAWNQGGEIASSWTILNTEWAILRQHAQSWAKRLAAQGDLATNLVKFTQSKLK</sequence>
<dbReference type="GO" id="GO:0003746">
    <property type="term" value="F:translation elongation factor activity"/>
    <property type="evidence" value="ECO:0007669"/>
    <property type="project" value="UniProtKB-KW"/>
</dbReference>
<keyword evidence="8" id="KW-0251">Elongation factor</keyword>
<dbReference type="NCBIfam" id="TIGR03837">
    <property type="entry name" value="efp_Arg_rhamno"/>
    <property type="match status" value="1"/>
</dbReference>
<keyword evidence="8" id="KW-0648">Protein biosynthesis</keyword>
<proteinExistence type="inferred from homology"/>
<evidence type="ECO:0000313" key="9">
    <source>
        <dbReference type="Proteomes" id="UP001195660"/>
    </source>
</evidence>
<gene>
    <name evidence="8" type="primary">earP</name>
    <name evidence="8" type="ORF">GM173_06955</name>
</gene>
<evidence type="ECO:0000313" key="8">
    <source>
        <dbReference type="EMBL" id="MBM5571318.1"/>
    </source>
</evidence>
<dbReference type="InterPro" id="IPR016633">
    <property type="entry name" value="EarP"/>
</dbReference>
<keyword evidence="2" id="KW-0808">Transferase</keyword>
<reference evidence="8 9" key="1">
    <citation type="submission" date="2019-11" db="EMBL/GenBank/DDBJ databases">
        <title>Novel Deefgea species.</title>
        <authorList>
            <person name="Han J.-H."/>
        </authorList>
    </citation>
    <scope>NUCLEOTIDE SEQUENCE [LARGE SCALE GENOMIC DNA]</scope>
    <source>
        <strain evidence="8 9">LMG 24817</strain>
    </source>
</reference>
<dbReference type="PIRSF" id="PIRSF015557">
    <property type="entry name" value="UCP015557"/>
    <property type="match status" value="1"/>
</dbReference>
<evidence type="ECO:0000256" key="1">
    <source>
        <dbReference type="ARBA" id="ARBA00022676"/>
    </source>
</evidence>
<evidence type="ECO:0000256" key="2">
    <source>
        <dbReference type="ARBA" id="ARBA00022679"/>
    </source>
</evidence>
<name>A0ABS2CAZ5_9NEIS</name>
<dbReference type="EMBL" id="WOFE01000002">
    <property type="protein sequence ID" value="MBM5571318.1"/>
    <property type="molecule type" value="Genomic_DNA"/>
</dbReference>
<keyword evidence="1" id="KW-0328">Glycosyltransferase</keyword>
<accession>A0ABS2CAZ5</accession>
<organism evidence="8 9">
    <name type="scientific">Deefgea chitinilytica</name>
    <dbReference type="NCBI Taxonomy" id="570276"/>
    <lineage>
        <taxon>Bacteria</taxon>
        <taxon>Pseudomonadati</taxon>
        <taxon>Pseudomonadota</taxon>
        <taxon>Betaproteobacteria</taxon>
        <taxon>Neisseriales</taxon>
        <taxon>Chitinibacteraceae</taxon>
        <taxon>Deefgea</taxon>
    </lineage>
</organism>
<dbReference type="Pfam" id="PF10093">
    <property type="entry name" value="EarP"/>
    <property type="match status" value="1"/>
</dbReference>
<dbReference type="Proteomes" id="UP001195660">
    <property type="component" value="Unassembled WGS sequence"/>
</dbReference>
<comment type="similarity">
    <text evidence="4">Belongs to the glycosyltransferase 104 family.</text>
</comment>
<evidence type="ECO:0000256" key="6">
    <source>
        <dbReference type="ARBA" id="ARBA00030025"/>
    </source>
</evidence>
<evidence type="ECO:0000256" key="7">
    <source>
        <dbReference type="ARBA" id="ARBA00048472"/>
    </source>
</evidence>